<keyword evidence="1" id="KW-0812">Transmembrane</keyword>
<dbReference type="InterPro" id="IPR010559">
    <property type="entry name" value="Sig_transdc_His_kin_internal"/>
</dbReference>
<dbReference type="OrthoDB" id="9792992at2"/>
<dbReference type="AlphaFoldDB" id="A0A365XS70"/>
<feature type="domain" description="Signal transduction histidine kinase internal region" evidence="2">
    <location>
        <begin position="159"/>
        <end position="236"/>
    </location>
</feature>
<keyword evidence="3" id="KW-0418">Kinase</keyword>
<dbReference type="Gene3D" id="3.30.565.10">
    <property type="entry name" value="Histidine kinase-like ATPase, C-terminal domain"/>
    <property type="match status" value="1"/>
</dbReference>
<name>A0A365XS70_9BACT</name>
<dbReference type="InterPro" id="IPR036890">
    <property type="entry name" value="HATPase_C_sf"/>
</dbReference>
<dbReference type="PANTHER" id="PTHR34220">
    <property type="entry name" value="SENSOR HISTIDINE KINASE YPDA"/>
    <property type="match status" value="1"/>
</dbReference>
<dbReference type="Proteomes" id="UP000253410">
    <property type="component" value="Unassembled WGS sequence"/>
</dbReference>
<feature type="transmembrane region" description="Helical" evidence="1">
    <location>
        <begin position="12"/>
        <end position="30"/>
    </location>
</feature>
<keyword evidence="4" id="KW-1185">Reference proteome</keyword>
<comment type="caution">
    <text evidence="3">The sequence shown here is derived from an EMBL/GenBank/DDBJ whole genome shotgun (WGS) entry which is preliminary data.</text>
</comment>
<dbReference type="InterPro" id="IPR050640">
    <property type="entry name" value="Bact_2-comp_sensor_kinase"/>
</dbReference>
<proteinExistence type="predicted"/>
<accession>A0A365XS70</accession>
<protein>
    <submittedName>
        <fullName evidence="3">Histidine kinase</fullName>
    </submittedName>
</protein>
<keyword evidence="1" id="KW-1133">Transmembrane helix</keyword>
<dbReference type="RefSeq" id="WP_113617612.1">
    <property type="nucleotide sequence ID" value="NZ_QFFJ01000002.1"/>
</dbReference>
<evidence type="ECO:0000259" key="2">
    <source>
        <dbReference type="Pfam" id="PF06580"/>
    </source>
</evidence>
<dbReference type="SUPFAM" id="SSF55874">
    <property type="entry name" value="ATPase domain of HSP90 chaperone/DNA topoisomerase II/histidine kinase"/>
    <property type="match status" value="1"/>
</dbReference>
<keyword evidence="3" id="KW-0808">Transferase</keyword>
<dbReference type="Pfam" id="PF06580">
    <property type="entry name" value="His_kinase"/>
    <property type="match status" value="1"/>
</dbReference>
<dbReference type="GO" id="GO:0000155">
    <property type="term" value="F:phosphorelay sensor kinase activity"/>
    <property type="evidence" value="ECO:0007669"/>
    <property type="project" value="InterPro"/>
</dbReference>
<evidence type="ECO:0000313" key="3">
    <source>
        <dbReference type="EMBL" id="RBL88871.1"/>
    </source>
</evidence>
<sequence>MANEWYNRKWAIVATHALVWALLFSLPFLLKPTYEKPVSSSEQAEREAWFYFLMGFYLIQVVFFYINAFLLIPALVQKKRIVEYVGVLMLMLTFYFVSRYTFERFYLQRTTVDPKPTILFSFFTFLFILSASTAYQMIRERIMLERKVSARENENLKTELSLLRSQVSPHFMFNVLNNMVSLARKKSDLLEPSLIKLSSLMRYMLYEADEEKMPLQREVEYLQSYIDLQRQRFGQNVEINVEMNVPHNHYEIEPMLLIPFVENAFKHGTGFIMHAQIDINLFTTADKLFFAVRNKYNHLSEEVKDKTSGIGLANVKRRLNLLYGNDYVLQINSKDDWFYVTLQLNLH</sequence>
<dbReference type="GO" id="GO:0016020">
    <property type="term" value="C:membrane"/>
    <property type="evidence" value="ECO:0007669"/>
    <property type="project" value="InterPro"/>
</dbReference>
<organism evidence="3 4">
    <name type="scientific">Chitinophaga flava</name>
    <dbReference type="NCBI Taxonomy" id="2259036"/>
    <lineage>
        <taxon>Bacteria</taxon>
        <taxon>Pseudomonadati</taxon>
        <taxon>Bacteroidota</taxon>
        <taxon>Chitinophagia</taxon>
        <taxon>Chitinophagales</taxon>
        <taxon>Chitinophagaceae</taxon>
        <taxon>Chitinophaga</taxon>
    </lineage>
</organism>
<dbReference type="EMBL" id="QFFJ01000002">
    <property type="protein sequence ID" value="RBL88871.1"/>
    <property type="molecule type" value="Genomic_DNA"/>
</dbReference>
<dbReference type="PANTHER" id="PTHR34220:SF7">
    <property type="entry name" value="SENSOR HISTIDINE KINASE YPDA"/>
    <property type="match status" value="1"/>
</dbReference>
<feature type="transmembrane region" description="Helical" evidence="1">
    <location>
        <begin position="81"/>
        <end position="98"/>
    </location>
</feature>
<feature type="transmembrane region" description="Helical" evidence="1">
    <location>
        <begin position="118"/>
        <end position="138"/>
    </location>
</feature>
<gene>
    <name evidence="3" type="ORF">DF182_20170</name>
</gene>
<reference evidence="3 4" key="1">
    <citation type="submission" date="2018-05" db="EMBL/GenBank/DDBJ databases">
        <title>Chitinophaga sp. K3CV102501T nov., isolated from isolated from a monsoon evergreen broad-leaved forest soil.</title>
        <authorList>
            <person name="Lv Y."/>
        </authorList>
    </citation>
    <scope>NUCLEOTIDE SEQUENCE [LARGE SCALE GENOMIC DNA]</scope>
    <source>
        <strain evidence="3 4">GDMCC 1.1325</strain>
    </source>
</reference>
<evidence type="ECO:0000313" key="4">
    <source>
        <dbReference type="Proteomes" id="UP000253410"/>
    </source>
</evidence>
<keyword evidence="1" id="KW-0472">Membrane</keyword>
<feature type="transmembrane region" description="Helical" evidence="1">
    <location>
        <begin position="50"/>
        <end position="72"/>
    </location>
</feature>
<evidence type="ECO:0000256" key="1">
    <source>
        <dbReference type="SAM" id="Phobius"/>
    </source>
</evidence>